<evidence type="ECO:0000313" key="14">
    <source>
        <dbReference type="Proteomes" id="UP000078576"/>
    </source>
</evidence>
<dbReference type="GO" id="GO:0016985">
    <property type="term" value="F:mannan endo-1,4-beta-mannosidase activity"/>
    <property type="evidence" value="ECO:0007669"/>
    <property type="project" value="UniProtKB-EC"/>
</dbReference>
<dbReference type="InterPro" id="IPR001547">
    <property type="entry name" value="Glyco_hydro_5"/>
</dbReference>
<dbReference type="FunFam" id="3.20.20.80:FF:000076">
    <property type="entry name" value="Mannan endo-1,4-beta-mannosidase A"/>
    <property type="match status" value="1"/>
</dbReference>
<dbReference type="Pfam" id="PF26410">
    <property type="entry name" value="GH5_mannosidase"/>
    <property type="match status" value="1"/>
</dbReference>
<evidence type="ECO:0000256" key="11">
    <source>
        <dbReference type="SAM" id="SignalP"/>
    </source>
</evidence>
<sequence>MRLQALTRSFLVAEVTCSALSAALHIDNSQPPPAYPIGQGTSSNAKVAGRVFNIDGKVEYFAGSNAWWLAHLSKNSDIDIALSEVAKTQYKVLRVWGFGDANTIPDPSNEDANKVYYQILNSTGSYINFGADGLQRLDYTVYSAEKHNVKLVLNFVNNWSDYGGIAAYTAAFGGNATEWFTDATSQKVYRNYINVLVNRYKASSAIFAWELANEPRCNGCATSVITKWASDTSEYIKSLDGSHMVTLGDEGWFAPADSSLIEGDDGSYAYSGSEGVDWVANLKIPTLDYGTFHMYPNSWGYNYSWGSEWILQHDAVGKTIGKPVILEEYGAPFPGNHTPYYKPWQDTVLKSGVAADQVWQFGTYDLSVPASNLGDVNSIYFNDTEYKVLGFQHAAAMLEKKGLISM</sequence>
<dbReference type="OrthoDB" id="406631at2759"/>
<dbReference type="Proteomes" id="UP000078576">
    <property type="component" value="Unassembled WGS sequence"/>
</dbReference>
<dbReference type="GO" id="GO:0046355">
    <property type="term" value="P:mannan catabolic process"/>
    <property type="evidence" value="ECO:0007669"/>
    <property type="project" value="UniProtKB-ARBA"/>
</dbReference>
<comment type="catalytic activity">
    <reaction evidence="1">
        <text>Random hydrolysis of (1-&gt;4)-beta-D-mannosidic linkages in mannans, galactomannans and glucomannans.</text>
        <dbReference type="EC" id="3.2.1.78"/>
    </reaction>
</comment>
<dbReference type="Gene3D" id="3.20.20.80">
    <property type="entry name" value="Glycosidases"/>
    <property type="match status" value="1"/>
</dbReference>
<evidence type="ECO:0000256" key="1">
    <source>
        <dbReference type="ARBA" id="ARBA00001678"/>
    </source>
</evidence>
<dbReference type="SUPFAM" id="SSF51445">
    <property type="entry name" value="(Trans)glycosidases"/>
    <property type="match status" value="1"/>
</dbReference>
<evidence type="ECO:0000256" key="6">
    <source>
        <dbReference type="ARBA" id="ARBA00022729"/>
    </source>
</evidence>
<evidence type="ECO:0000256" key="9">
    <source>
        <dbReference type="ARBA" id="ARBA00068505"/>
    </source>
</evidence>
<proteinExistence type="inferred from homology"/>
<evidence type="ECO:0000313" key="13">
    <source>
        <dbReference type="EMBL" id="KUI56643.1"/>
    </source>
</evidence>
<reference evidence="14" key="1">
    <citation type="submission" date="2014-12" db="EMBL/GenBank/DDBJ databases">
        <title>Genome Sequence of Valsa Canker Pathogens Uncovers a Specific Adaption of Colonization on Woody Bark.</title>
        <authorList>
            <person name="Yin Z."/>
            <person name="Liu H."/>
            <person name="Gao X."/>
            <person name="Li Z."/>
            <person name="Song N."/>
            <person name="Ke X."/>
            <person name="Dai Q."/>
            <person name="Wu Y."/>
            <person name="Sun Y."/>
            <person name="Xu J.-R."/>
            <person name="Kang Z.K."/>
            <person name="Wang L."/>
            <person name="Huang L."/>
        </authorList>
    </citation>
    <scope>NUCLEOTIDE SEQUENCE [LARGE SCALE GENOMIC DNA]</scope>
    <source>
        <strain evidence="14">SXYL134</strain>
    </source>
</reference>
<evidence type="ECO:0000259" key="12">
    <source>
        <dbReference type="Pfam" id="PF26410"/>
    </source>
</evidence>
<evidence type="ECO:0000256" key="3">
    <source>
        <dbReference type="ARBA" id="ARBA00005641"/>
    </source>
</evidence>
<dbReference type="InterPro" id="IPR017853">
    <property type="entry name" value="GH"/>
</dbReference>
<dbReference type="GO" id="GO:0005576">
    <property type="term" value="C:extracellular region"/>
    <property type="evidence" value="ECO:0007669"/>
    <property type="project" value="UniProtKB-SubCell"/>
</dbReference>
<name>A0A194UYB6_CYTMA</name>
<keyword evidence="8" id="KW-0326">Glycosidase</keyword>
<dbReference type="EMBL" id="KN714691">
    <property type="protein sequence ID" value="KUI56643.1"/>
    <property type="molecule type" value="Genomic_DNA"/>
</dbReference>
<feature type="domain" description="Glycoside hydrolase family 5" evidence="12">
    <location>
        <begin position="46"/>
        <end position="332"/>
    </location>
</feature>
<keyword evidence="6 11" id="KW-0732">Signal</keyword>
<dbReference type="EC" id="3.2.1.78" evidence="4"/>
<dbReference type="PANTHER" id="PTHR31451">
    <property type="match status" value="1"/>
</dbReference>
<evidence type="ECO:0000256" key="5">
    <source>
        <dbReference type="ARBA" id="ARBA00022525"/>
    </source>
</evidence>
<gene>
    <name evidence="13" type="ORF">VP1G_04029</name>
</gene>
<keyword evidence="7" id="KW-0378">Hydrolase</keyword>
<evidence type="ECO:0000256" key="2">
    <source>
        <dbReference type="ARBA" id="ARBA00004613"/>
    </source>
</evidence>
<evidence type="ECO:0000256" key="4">
    <source>
        <dbReference type="ARBA" id="ARBA00012706"/>
    </source>
</evidence>
<keyword evidence="14" id="KW-1185">Reference proteome</keyword>
<dbReference type="AlphaFoldDB" id="A0A194UYB6"/>
<protein>
    <recommendedName>
        <fullName evidence="9">Mannan endo-1,4-beta-mannosidase A</fullName>
        <ecNumber evidence="4">3.2.1.78</ecNumber>
    </recommendedName>
    <alternativeName>
        <fullName evidence="10">Endo-beta-1,4-mannanase A</fullName>
    </alternativeName>
</protein>
<accession>A0A194UYB6</accession>
<organism evidence="13 14">
    <name type="scientific">Cytospora mali</name>
    <name type="common">Apple Valsa canker fungus</name>
    <name type="synonym">Valsa mali</name>
    <dbReference type="NCBI Taxonomy" id="578113"/>
    <lineage>
        <taxon>Eukaryota</taxon>
        <taxon>Fungi</taxon>
        <taxon>Dikarya</taxon>
        <taxon>Ascomycota</taxon>
        <taxon>Pezizomycotina</taxon>
        <taxon>Sordariomycetes</taxon>
        <taxon>Sordariomycetidae</taxon>
        <taxon>Diaporthales</taxon>
        <taxon>Cytosporaceae</taxon>
        <taxon>Cytospora</taxon>
    </lineage>
</organism>
<dbReference type="PANTHER" id="PTHR31451:SF10">
    <property type="entry name" value="MANNAN ENDO-1,4-BETA-MANNOSIDASE B"/>
    <property type="match status" value="1"/>
</dbReference>
<evidence type="ECO:0000256" key="8">
    <source>
        <dbReference type="ARBA" id="ARBA00023295"/>
    </source>
</evidence>
<feature type="signal peptide" evidence="11">
    <location>
        <begin position="1"/>
        <end position="23"/>
    </location>
</feature>
<feature type="chain" id="PRO_5008265981" description="Mannan endo-1,4-beta-mannosidase A" evidence="11">
    <location>
        <begin position="24"/>
        <end position="406"/>
    </location>
</feature>
<evidence type="ECO:0000256" key="7">
    <source>
        <dbReference type="ARBA" id="ARBA00022801"/>
    </source>
</evidence>
<dbReference type="InterPro" id="IPR045053">
    <property type="entry name" value="MAN-like"/>
</dbReference>
<comment type="similarity">
    <text evidence="3">Belongs to the glycosyl hydrolase 5 (cellulase A) family.</text>
</comment>
<comment type="subcellular location">
    <subcellularLocation>
        <location evidence="2">Secreted</location>
    </subcellularLocation>
</comment>
<keyword evidence="5" id="KW-0964">Secreted</keyword>
<evidence type="ECO:0000256" key="10">
    <source>
        <dbReference type="ARBA" id="ARBA00077212"/>
    </source>
</evidence>
<dbReference type="STRING" id="694573.A0A194UYB6"/>